<protein>
    <recommendedName>
        <fullName evidence="4">Amine oxidase domain-containing protein</fullName>
    </recommendedName>
</protein>
<dbReference type="STRING" id="33097.A0A150GLU8"/>
<dbReference type="InterPro" id="IPR050281">
    <property type="entry name" value="Flavin_monoamine_oxidase"/>
</dbReference>
<keyword evidence="6" id="KW-1185">Reference proteome</keyword>
<dbReference type="OrthoDB" id="5046242at2759"/>
<dbReference type="PRINTS" id="PR00411">
    <property type="entry name" value="PNDRDTASEI"/>
</dbReference>
<dbReference type="AlphaFoldDB" id="A0A150GLU8"/>
<evidence type="ECO:0000259" key="4">
    <source>
        <dbReference type="Pfam" id="PF01593"/>
    </source>
</evidence>
<dbReference type="PANTHER" id="PTHR10742">
    <property type="entry name" value="FLAVIN MONOAMINE OXIDASE"/>
    <property type="match status" value="1"/>
</dbReference>
<evidence type="ECO:0000313" key="6">
    <source>
        <dbReference type="Proteomes" id="UP000075714"/>
    </source>
</evidence>
<feature type="region of interest" description="Disordered" evidence="3">
    <location>
        <begin position="1"/>
        <end position="29"/>
    </location>
</feature>
<dbReference type="Pfam" id="PF01593">
    <property type="entry name" value="Amino_oxidase"/>
    <property type="match status" value="1"/>
</dbReference>
<dbReference type="InterPro" id="IPR036188">
    <property type="entry name" value="FAD/NAD-bd_sf"/>
</dbReference>
<dbReference type="Gene3D" id="3.90.660.10">
    <property type="match status" value="1"/>
</dbReference>
<sequence>MRNEEVAGAELADGASRHADDSRGSGRRLMQSSTPIYDLVVIGSGMAGLAAARYAVDNGLENVVVVEGRERIGGRTFTVPLNISLPADAPAPAAIDLGAAWIHGVGNANTAPNPMVSLSTKAGLPVLKVTARDESFGPQGLPDSDAWDKAYTAMSEEFPDYLERYADGDVASMRPNDRDSVNNVLGRFVAERRPPLTQLQKDALIQYVQTEFVLEYADDLSQLSARYIYEDRNWGGPDALPGRGFSALVRHLSAGLDIRLRSKVDVLDYSFTRPEAQRRYVLVSGTNTSTGRPFTLAAKYVINTMPLGYLQAQLTKPAPNLFRPALRPAQSAAIMSFGMGLLQKVILVWPDASWWEELITTPWVAIRNPAQPGAFSEYYNLAATPAELPVLICFNGGSIARNVEASMNDSAIVSRALAPLQRLLAPSGRRLPPPAQALVTRWGADPWTRGAYSFIKAGARANARAAAFAPLAGGRLLFAGEHTHADYPSTVHGAYLSGLGAAEAVVDALADR</sequence>
<dbReference type="EMBL" id="LSYV01000016">
    <property type="protein sequence ID" value="KXZ50742.1"/>
    <property type="molecule type" value="Genomic_DNA"/>
</dbReference>
<dbReference type="Proteomes" id="UP000075714">
    <property type="component" value="Unassembled WGS sequence"/>
</dbReference>
<name>A0A150GLU8_GONPE</name>
<reference evidence="6" key="1">
    <citation type="journal article" date="2016" name="Nat. Commun.">
        <title>The Gonium pectorale genome demonstrates co-option of cell cycle regulation during the evolution of multicellularity.</title>
        <authorList>
            <person name="Hanschen E.R."/>
            <person name="Marriage T.N."/>
            <person name="Ferris P.J."/>
            <person name="Hamaji T."/>
            <person name="Toyoda A."/>
            <person name="Fujiyama A."/>
            <person name="Neme R."/>
            <person name="Noguchi H."/>
            <person name="Minakuchi Y."/>
            <person name="Suzuki M."/>
            <person name="Kawai-Toyooka H."/>
            <person name="Smith D.R."/>
            <person name="Sparks H."/>
            <person name="Anderson J."/>
            <person name="Bakaric R."/>
            <person name="Luria V."/>
            <person name="Karger A."/>
            <person name="Kirschner M.W."/>
            <person name="Durand P.M."/>
            <person name="Michod R.E."/>
            <person name="Nozaki H."/>
            <person name="Olson B.J."/>
        </authorList>
    </citation>
    <scope>NUCLEOTIDE SEQUENCE [LARGE SCALE GENOMIC DNA]</scope>
    <source>
        <strain evidence="6">NIES-2863</strain>
    </source>
</reference>
<dbReference type="GO" id="GO:0003682">
    <property type="term" value="F:chromatin binding"/>
    <property type="evidence" value="ECO:0007669"/>
    <property type="project" value="TreeGrafter"/>
</dbReference>
<proteinExistence type="inferred from homology"/>
<feature type="compositionally biased region" description="Basic and acidic residues" evidence="3">
    <location>
        <begin position="15"/>
        <end position="24"/>
    </location>
</feature>
<comment type="similarity">
    <text evidence="1">Belongs to the flavin monoamine oxidase family.</text>
</comment>
<feature type="domain" description="Amine oxidase" evidence="4">
    <location>
        <begin position="46"/>
        <end position="505"/>
    </location>
</feature>
<dbReference type="InterPro" id="IPR002937">
    <property type="entry name" value="Amino_oxidase"/>
</dbReference>
<accession>A0A150GLU8</accession>
<organism evidence="5 6">
    <name type="scientific">Gonium pectorale</name>
    <name type="common">Green alga</name>
    <dbReference type="NCBI Taxonomy" id="33097"/>
    <lineage>
        <taxon>Eukaryota</taxon>
        <taxon>Viridiplantae</taxon>
        <taxon>Chlorophyta</taxon>
        <taxon>core chlorophytes</taxon>
        <taxon>Chlorophyceae</taxon>
        <taxon>CS clade</taxon>
        <taxon>Chlamydomonadales</taxon>
        <taxon>Volvocaceae</taxon>
        <taxon>Gonium</taxon>
    </lineage>
</organism>
<comment type="caution">
    <text evidence="5">The sequence shown here is derived from an EMBL/GenBank/DDBJ whole genome shotgun (WGS) entry which is preliminary data.</text>
</comment>
<dbReference type="SUPFAM" id="SSF54373">
    <property type="entry name" value="FAD-linked reductases, C-terminal domain"/>
    <property type="match status" value="1"/>
</dbReference>
<dbReference type="GO" id="GO:0050660">
    <property type="term" value="F:flavin adenine dinucleotide binding"/>
    <property type="evidence" value="ECO:0007669"/>
    <property type="project" value="TreeGrafter"/>
</dbReference>
<evidence type="ECO:0000256" key="3">
    <source>
        <dbReference type="SAM" id="MobiDB-lite"/>
    </source>
</evidence>
<dbReference type="SUPFAM" id="SSF51905">
    <property type="entry name" value="FAD/NAD(P)-binding domain"/>
    <property type="match status" value="1"/>
</dbReference>
<keyword evidence="2" id="KW-0560">Oxidoreductase</keyword>
<dbReference type="PANTHER" id="PTHR10742:SF386">
    <property type="entry name" value="LYSINE-SPECIFIC HISTONE DEMETHYLASE 1A"/>
    <property type="match status" value="1"/>
</dbReference>
<dbReference type="GO" id="GO:0006338">
    <property type="term" value="P:chromatin remodeling"/>
    <property type="evidence" value="ECO:0007669"/>
    <property type="project" value="TreeGrafter"/>
</dbReference>
<evidence type="ECO:0000313" key="5">
    <source>
        <dbReference type="EMBL" id="KXZ50742.1"/>
    </source>
</evidence>
<dbReference type="GO" id="GO:0016491">
    <property type="term" value="F:oxidoreductase activity"/>
    <property type="evidence" value="ECO:0007669"/>
    <property type="project" value="UniProtKB-KW"/>
</dbReference>
<evidence type="ECO:0000256" key="2">
    <source>
        <dbReference type="ARBA" id="ARBA00023002"/>
    </source>
</evidence>
<dbReference type="Gene3D" id="3.50.50.60">
    <property type="entry name" value="FAD/NAD(P)-binding domain"/>
    <property type="match status" value="1"/>
</dbReference>
<evidence type="ECO:0000256" key="1">
    <source>
        <dbReference type="ARBA" id="ARBA00005995"/>
    </source>
</evidence>
<gene>
    <name evidence="5" type="ORF">GPECTOR_15g427</name>
</gene>